<dbReference type="Proteomes" id="UP001163835">
    <property type="component" value="Unassembled WGS sequence"/>
</dbReference>
<reference evidence="1" key="1">
    <citation type="submission" date="2022-09" db="EMBL/GenBank/DDBJ databases">
        <title>A Global Phylogenomic Analysis of the Shiitake Genus Lentinula.</title>
        <authorList>
            <consortium name="DOE Joint Genome Institute"/>
            <person name="Sierra-Patev S."/>
            <person name="Min B."/>
            <person name="Naranjo-Ortiz M."/>
            <person name="Looney B."/>
            <person name="Konkel Z."/>
            <person name="Slot J.C."/>
            <person name="Sakamoto Y."/>
            <person name="Steenwyk J.L."/>
            <person name="Rokas A."/>
            <person name="Carro J."/>
            <person name="Camarero S."/>
            <person name="Ferreira P."/>
            <person name="Molpeceres G."/>
            <person name="Ruiz-Duenas F.J."/>
            <person name="Serrano A."/>
            <person name="Henrissat B."/>
            <person name="Drula E."/>
            <person name="Hughes K.W."/>
            <person name="Mata J.L."/>
            <person name="Ishikawa N.K."/>
            <person name="Vargas-Isla R."/>
            <person name="Ushijima S."/>
            <person name="Smith C.A."/>
            <person name="Ahrendt S."/>
            <person name="Andreopoulos W."/>
            <person name="He G."/>
            <person name="Labutti K."/>
            <person name="Lipzen A."/>
            <person name="Ng V."/>
            <person name="Riley R."/>
            <person name="Sandor L."/>
            <person name="Barry K."/>
            <person name="Martinez A.T."/>
            <person name="Xiao Y."/>
            <person name="Gibbons J.G."/>
            <person name="Terashima K."/>
            <person name="Grigoriev I.V."/>
            <person name="Hibbett D.S."/>
        </authorList>
    </citation>
    <scope>NUCLEOTIDE SEQUENCE</scope>
    <source>
        <strain evidence="1">TMI1499</strain>
    </source>
</reference>
<comment type="caution">
    <text evidence="1">The sequence shown here is derived from an EMBL/GenBank/DDBJ whole genome shotgun (WGS) entry which is preliminary data.</text>
</comment>
<gene>
    <name evidence="1" type="ORF">F5876DRAFT_71089</name>
</gene>
<evidence type="ECO:0000313" key="1">
    <source>
        <dbReference type="EMBL" id="KAJ3803882.1"/>
    </source>
</evidence>
<evidence type="ECO:0000313" key="2">
    <source>
        <dbReference type="Proteomes" id="UP001163835"/>
    </source>
</evidence>
<sequence>MSPSTYSNSSPSSNQPSCNLFTSPEASETSRTSEPCILLEDPVPVTSNEREVIEWMRAHPKESFVVDNDCRISALTKRSAALRDLSPFSGQNPLEEEYERVDLTNEPAPAEGRKNSIRRRKGIYPGAFGASGSPRDRLQTQTLQLVVNLLHAEGNRKHVQTRAYLRDGAVVTGSQVQSSQPSMSVACASVLLGASNIVIRGGSIAPGAFSAMTGNQEICDAQIKSTPPNLETQHLSLILYYDLTKKAHWSPSY</sequence>
<proteinExistence type="predicted"/>
<protein>
    <submittedName>
        <fullName evidence="1">Uncharacterized protein</fullName>
    </submittedName>
</protein>
<dbReference type="EMBL" id="MU796605">
    <property type="protein sequence ID" value="KAJ3803882.1"/>
    <property type="molecule type" value="Genomic_DNA"/>
</dbReference>
<organism evidence="1 2">
    <name type="scientific">Lentinula aff. lateritia</name>
    <dbReference type="NCBI Taxonomy" id="2804960"/>
    <lineage>
        <taxon>Eukaryota</taxon>
        <taxon>Fungi</taxon>
        <taxon>Dikarya</taxon>
        <taxon>Basidiomycota</taxon>
        <taxon>Agaricomycotina</taxon>
        <taxon>Agaricomycetes</taxon>
        <taxon>Agaricomycetidae</taxon>
        <taxon>Agaricales</taxon>
        <taxon>Marasmiineae</taxon>
        <taxon>Omphalotaceae</taxon>
        <taxon>Lentinula</taxon>
    </lineage>
</organism>
<accession>A0ACC1TGS7</accession>
<name>A0ACC1TGS7_9AGAR</name>
<keyword evidence="2" id="KW-1185">Reference proteome</keyword>